<evidence type="ECO:0000259" key="3">
    <source>
        <dbReference type="Pfam" id="PF01557"/>
    </source>
</evidence>
<dbReference type="OrthoDB" id="9805307at2"/>
<dbReference type="PANTHER" id="PTHR42796:SF4">
    <property type="entry name" value="FUMARYLACETOACETATE HYDROLASE DOMAIN-CONTAINING PROTEIN 2A"/>
    <property type="match status" value="1"/>
</dbReference>
<keyword evidence="5" id="KW-1185">Reference proteome</keyword>
<dbReference type="AlphaFoldDB" id="A0A2T0RAV8"/>
<dbReference type="RefSeq" id="WP_106206671.1">
    <property type="nucleotide sequence ID" value="NZ_PVZF01000001.1"/>
</dbReference>
<reference evidence="4 5" key="1">
    <citation type="submission" date="2018-03" db="EMBL/GenBank/DDBJ databases">
        <title>Genomic Encyclopedia of Archaeal and Bacterial Type Strains, Phase II (KMG-II): from individual species to whole genera.</title>
        <authorList>
            <person name="Goeker M."/>
        </authorList>
    </citation>
    <scope>NUCLEOTIDE SEQUENCE [LARGE SCALE GENOMIC DNA]</scope>
    <source>
        <strain evidence="4 5">DSM 19711</strain>
    </source>
</reference>
<comment type="similarity">
    <text evidence="1">Belongs to the FAH family.</text>
</comment>
<dbReference type="InterPro" id="IPR036663">
    <property type="entry name" value="Fumarylacetoacetase_C_sf"/>
</dbReference>
<evidence type="ECO:0000256" key="1">
    <source>
        <dbReference type="ARBA" id="ARBA00010211"/>
    </source>
</evidence>
<dbReference type="Gene3D" id="3.90.850.10">
    <property type="entry name" value="Fumarylacetoacetase-like, C-terminal domain"/>
    <property type="match status" value="1"/>
</dbReference>
<keyword evidence="4" id="KW-0670">Pyruvate</keyword>
<accession>A0A2T0RAV8</accession>
<comment type="caution">
    <text evidence="4">The sequence shown here is derived from an EMBL/GenBank/DDBJ whole genome shotgun (WGS) entry which is preliminary data.</text>
</comment>
<dbReference type="InterPro" id="IPR051121">
    <property type="entry name" value="FAH"/>
</dbReference>
<feature type="domain" description="Fumarylacetoacetase-like C-terminal" evidence="3">
    <location>
        <begin position="67"/>
        <end position="270"/>
    </location>
</feature>
<evidence type="ECO:0000313" key="5">
    <source>
        <dbReference type="Proteomes" id="UP000238083"/>
    </source>
</evidence>
<protein>
    <submittedName>
        <fullName evidence="4">Acylpyruvate hydrolase</fullName>
    </submittedName>
</protein>
<dbReference type="Proteomes" id="UP000238083">
    <property type="component" value="Unassembled WGS sequence"/>
</dbReference>
<dbReference type="FunFam" id="3.90.850.10:FF:000002">
    <property type="entry name" value="2-hydroxyhepta-2,4-diene-1,7-dioate isomerase"/>
    <property type="match status" value="1"/>
</dbReference>
<dbReference type="GO" id="GO:0019752">
    <property type="term" value="P:carboxylic acid metabolic process"/>
    <property type="evidence" value="ECO:0007669"/>
    <property type="project" value="UniProtKB-ARBA"/>
</dbReference>
<evidence type="ECO:0000313" key="4">
    <source>
        <dbReference type="EMBL" id="PRY18295.1"/>
    </source>
</evidence>
<organism evidence="4 5">
    <name type="scientific">Kineococcus rhizosphaerae</name>
    <dbReference type="NCBI Taxonomy" id="559628"/>
    <lineage>
        <taxon>Bacteria</taxon>
        <taxon>Bacillati</taxon>
        <taxon>Actinomycetota</taxon>
        <taxon>Actinomycetes</taxon>
        <taxon>Kineosporiales</taxon>
        <taxon>Kineosporiaceae</taxon>
        <taxon>Kineococcus</taxon>
    </lineage>
</organism>
<dbReference type="GO" id="GO:0016787">
    <property type="term" value="F:hydrolase activity"/>
    <property type="evidence" value="ECO:0007669"/>
    <property type="project" value="UniProtKB-KW"/>
</dbReference>
<gene>
    <name evidence="4" type="ORF">CLV37_101540</name>
</gene>
<dbReference type="GO" id="GO:0016853">
    <property type="term" value="F:isomerase activity"/>
    <property type="evidence" value="ECO:0007669"/>
    <property type="project" value="UniProtKB-ARBA"/>
</dbReference>
<dbReference type="EMBL" id="PVZF01000001">
    <property type="protein sequence ID" value="PRY18295.1"/>
    <property type="molecule type" value="Genomic_DNA"/>
</dbReference>
<sequence>MAWVSYRRDGQDGVGVLDGDHVVPLRGLRRIDATTDVEALLAAEPDPASRTAVAEVELLPASPAPSKVFCVGLNYDEHVNETGRELPTYPVLFPKYASSLIAADRDIPVPPESHQVDYEAELAVVVGRPGRRIAKADALDHVLGYSVANDVTMRDYQYKTHQWLQGKAWDGCTPLGPWLVRPDEVDLRRAGIRTVVDGVTVQESDLSKLIFDVPTLISVVSEFTALNTGDVILTGTPGGVGYRRDPQLFLHPGTKVSVEVDGVGRIDSLVVAER</sequence>
<dbReference type="GO" id="GO:0046872">
    <property type="term" value="F:metal ion binding"/>
    <property type="evidence" value="ECO:0007669"/>
    <property type="project" value="UniProtKB-KW"/>
</dbReference>
<proteinExistence type="inferred from homology"/>
<dbReference type="InterPro" id="IPR011234">
    <property type="entry name" value="Fumarylacetoacetase-like_C"/>
</dbReference>
<dbReference type="SUPFAM" id="SSF56529">
    <property type="entry name" value="FAH"/>
    <property type="match status" value="1"/>
</dbReference>
<name>A0A2T0RAV8_9ACTN</name>
<dbReference type="PANTHER" id="PTHR42796">
    <property type="entry name" value="FUMARYLACETOACETATE HYDROLASE DOMAIN-CONTAINING PROTEIN 2A-RELATED"/>
    <property type="match status" value="1"/>
</dbReference>
<evidence type="ECO:0000256" key="2">
    <source>
        <dbReference type="ARBA" id="ARBA00022723"/>
    </source>
</evidence>
<dbReference type="Pfam" id="PF01557">
    <property type="entry name" value="FAA_hydrolase"/>
    <property type="match status" value="1"/>
</dbReference>
<keyword evidence="4" id="KW-0378">Hydrolase</keyword>
<keyword evidence="2" id="KW-0479">Metal-binding</keyword>